<dbReference type="AlphaFoldDB" id="A0A1F5EJT0"/>
<sequence length="331" mass="37406">MDFLNKFDLKSIPIFKILGIGLLGIVFLTVAISFIGFGFRTAFNGSTGYSSDSSSSNSGMIAPSSLSVRNVATEMAQDSSVGMYDEKDFEVTEYSAVIKTGKFKKTCSNVEVLKGLDYVVFESSNKNDTSCYYTFKVKNDKADEVLGVIQGLKPESLQTNKFTLKNVIDDYTSEIEILTKKLASVEKTLTDAQSAYDQVTVLATRNQDVASLAKIIESKIQLIERLTQERLNTKERIDRLNQSKAEQIDRVDYTLFSVSVYDIVIFDLKQIKNSWVYELKQFVNEFNSMIQNITVGLGTYLFQLIQIIIYLFIALFVVKYGWKAVKKIWRA</sequence>
<dbReference type="EMBL" id="MFAE01000002">
    <property type="protein sequence ID" value="OGD67662.1"/>
    <property type="molecule type" value="Genomic_DNA"/>
</dbReference>
<feature type="coiled-coil region" evidence="1">
    <location>
        <begin position="168"/>
        <end position="243"/>
    </location>
</feature>
<evidence type="ECO:0008006" key="5">
    <source>
        <dbReference type="Google" id="ProtNLM"/>
    </source>
</evidence>
<evidence type="ECO:0000313" key="3">
    <source>
        <dbReference type="EMBL" id="OGD67662.1"/>
    </source>
</evidence>
<name>A0A1F5EJT0_9BACT</name>
<evidence type="ECO:0000313" key="4">
    <source>
        <dbReference type="Proteomes" id="UP000179003"/>
    </source>
</evidence>
<keyword evidence="1" id="KW-0175">Coiled coil</keyword>
<keyword evidence="2" id="KW-0812">Transmembrane</keyword>
<dbReference type="Proteomes" id="UP000179003">
    <property type="component" value="Unassembled WGS sequence"/>
</dbReference>
<evidence type="ECO:0000256" key="2">
    <source>
        <dbReference type="SAM" id="Phobius"/>
    </source>
</evidence>
<protein>
    <recommendedName>
        <fullName evidence="5">DUF4349 domain-containing protein</fullName>
    </recommendedName>
</protein>
<organism evidence="3 4">
    <name type="scientific">Candidatus Campbellbacteria bacterium RIFOXYC2_FULL_35_25</name>
    <dbReference type="NCBI Taxonomy" id="1797582"/>
    <lineage>
        <taxon>Bacteria</taxon>
        <taxon>Candidatus Campbelliibacteriota</taxon>
    </lineage>
</organism>
<comment type="caution">
    <text evidence="3">The sequence shown here is derived from an EMBL/GenBank/DDBJ whole genome shotgun (WGS) entry which is preliminary data.</text>
</comment>
<keyword evidence="2" id="KW-0472">Membrane</keyword>
<feature type="transmembrane region" description="Helical" evidence="2">
    <location>
        <begin position="12"/>
        <end position="39"/>
    </location>
</feature>
<keyword evidence="2" id="KW-1133">Transmembrane helix</keyword>
<proteinExistence type="predicted"/>
<gene>
    <name evidence="3" type="ORF">A2442_03760</name>
</gene>
<feature type="transmembrane region" description="Helical" evidence="2">
    <location>
        <begin position="300"/>
        <end position="322"/>
    </location>
</feature>
<accession>A0A1F5EJT0</accession>
<reference evidence="3 4" key="1">
    <citation type="journal article" date="2016" name="Nat. Commun.">
        <title>Thousands of microbial genomes shed light on interconnected biogeochemical processes in an aquifer system.</title>
        <authorList>
            <person name="Anantharaman K."/>
            <person name="Brown C.T."/>
            <person name="Hug L.A."/>
            <person name="Sharon I."/>
            <person name="Castelle C.J."/>
            <person name="Probst A.J."/>
            <person name="Thomas B.C."/>
            <person name="Singh A."/>
            <person name="Wilkins M.J."/>
            <person name="Karaoz U."/>
            <person name="Brodie E.L."/>
            <person name="Williams K.H."/>
            <person name="Hubbard S.S."/>
            <person name="Banfield J.F."/>
        </authorList>
    </citation>
    <scope>NUCLEOTIDE SEQUENCE [LARGE SCALE GENOMIC DNA]</scope>
</reference>
<evidence type="ECO:0000256" key="1">
    <source>
        <dbReference type="SAM" id="Coils"/>
    </source>
</evidence>